<evidence type="ECO:0000313" key="3">
    <source>
        <dbReference type="Proteomes" id="UP000031036"/>
    </source>
</evidence>
<evidence type="ECO:0000256" key="1">
    <source>
        <dbReference type="SAM" id="Phobius"/>
    </source>
</evidence>
<dbReference type="AlphaFoldDB" id="A0A0B2UQI1"/>
<keyword evidence="1" id="KW-0812">Transmembrane</keyword>
<keyword evidence="1" id="KW-0472">Membrane</keyword>
<keyword evidence="3" id="KW-1185">Reference proteome</keyword>
<protein>
    <submittedName>
        <fullName evidence="2">Uncharacterized protein</fullName>
    </submittedName>
</protein>
<reference evidence="2 3" key="1">
    <citation type="submission" date="2014-11" db="EMBL/GenBank/DDBJ databases">
        <title>Genetic blueprint of the zoonotic pathogen Toxocara canis.</title>
        <authorList>
            <person name="Zhu X.-Q."/>
            <person name="Korhonen P.K."/>
            <person name="Cai H."/>
            <person name="Young N.D."/>
            <person name="Nejsum P."/>
            <person name="von Samson-Himmelstjerna G."/>
            <person name="Boag P.R."/>
            <person name="Tan P."/>
            <person name="Li Q."/>
            <person name="Min J."/>
            <person name="Yang Y."/>
            <person name="Wang X."/>
            <person name="Fang X."/>
            <person name="Hall R.S."/>
            <person name="Hofmann A."/>
            <person name="Sternberg P.W."/>
            <person name="Jex A.R."/>
            <person name="Gasser R.B."/>
        </authorList>
    </citation>
    <scope>NUCLEOTIDE SEQUENCE [LARGE SCALE GENOMIC DNA]</scope>
    <source>
        <strain evidence="2">PN_DK_2014</strain>
    </source>
</reference>
<gene>
    <name evidence="2" type="ORF">Tcan_00349</name>
</gene>
<name>A0A0B2UQI1_TOXCA</name>
<dbReference type="Proteomes" id="UP000031036">
    <property type="component" value="Unassembled WGS sequence"/>
</dbReference>
<comment type="caution">
    <text evidence="2">The sequence shown here is derived from an EMBL/GenBank/DDBJ whole genome shotgun (WGS) entry which is preliminary data.</text>
</comment>
<evidence type="ECO:0000313" key="2">
    <source>
        <dbReference type="EMBL" id="KHN71175.1"/>
    </source>
</evidence>
<keyword evidence="1" id="KW-1133">Transmembrane helix</keyword>
<sequence>MEKGERSKEKVSKMLHYREKKVVCRWKFAVFHDRGERFGPLKFLSDFILVSFACQLILVLFGVIFKRDATFNRHRYVNNAEHHNLYANNGELLGSRFYSFMLLLHCAEATGWFTTVGASVIFLLKPTRFLIFG</sequence>
<feature type="transmembrane region" description="Helical" evidence="1">
    <location>
        <begin position="43"/>
        <end position="65"/>
    </location>
</feature>
<dbReference type="EMBL" id="JPKZ01022624">
    <property type="protein sequence ID" value="KHN71175.1"/>
    <property type="molecule type" value="Genomic_DNA"/>
</dbReference>
<organism evidence="2 3">
    <name type="scientific">Toxocara canis</name>
    <name type="common">Canine roundworm</name>
    <dbReference type="NCBI Taxonomy" id="6265"/>
    <lineage>
        <taxon>Eukaryota</taxon>
        <taxon>Metazoa</taxon>
        <taxon>Ecdysozoa</taxon>
        <taxon>Nematoda</taxon>
        <taxon>Chromadorea</taxon>
        <taxon>Rhabditida</taxon>
        <taxon>Spirurina</taxon>
        <taxon>Ascaridomorpha</taxon>
        <taxon>Ascaridoidea</taxon>
        <taxon>Toxocaridae</taxon>
        <taxon>Toxocara</taxon>
    </lineage>
</organism>
<proteinExistence type="predicted"/>
<accession>A0A0B2UQI1</accession>
<feature type="transmembrane region" description="Helical" evidence="1">
    <location>
        <begin position="97"/>
        <end position="124"/>
    </location>
</feature>